<evidence type="ECO:0000256" key="2">
    <source>
        <dbReference type="ARBA" id="ARBA00022801"/>
    </source>
</evidence>
<dbReference type="GO" id="GO:0008484">
    <property type="term" value="F:sulfuric ester hydrolase activity"/>
    <property type="evidence" value="ECO:0007669"/>
    <property type="project" value="TreeGrafter"/>
</dbReference>
<evidence type="ECO:0000256" key="1">
    <source>
        <dbReference type="ARBA" id="ARBA00022723"/>
    </source>
</evidence>
<sequence length="456" mass="52166">MHISSLFLAIVVTVSLHASNRPNIILILTDDQRGSAIGASGNEIIHTPNMDQLAEEGIYFKNAFVTTPICAASRASIFTGLYERTHDFTFRTPPLAERFIDISFPKLLRDAGYRTGLFGKLGVRFENNAQREIFDELYDTSPKGYFRLHGEGWAEHEHLTDRTTRKAIEFIEATPTDQPFCVSLSYNAPHADDTTPLQFFWPERNDHLYQDIEIPYDELHAAEYFEKLPAFVQAEDTLARIRHKWRFDTPEKYQRMVKGYYRMISTIDDNLGQLRSYLGDKGLAQNTIILFIGDNGYFLGERGLSGKWLMYENSLHVPLIVYDPSASQEGTVSQIGLNIDIAPTILDYAGIEAPALTQGESLRPFTGNAPDHWRSEFICEHLYELPFIPKSEGIRTEEWKYFRYIDQEPTEELYHLASDPKEQINLADDPSYADTLDRLRRKLETQTAALNTASQN</sequence>
<organism evidence="4 5">
    <name type="scientific">Pelagicoccus mobilis</name>
    <dbReference type="NCBI Taxonomy" id="415221"/>
    <lineage>
        <taxon>Bacteria</taxon>
        <taxon>Pseudomonadati</taxon>
        <taxon>Verrucomicrobiota</taxon>
        <taxon>Opitutia</taxon>
        <taxon>Puniceicoccales</taxon>
        <taxon>Pelagicoccaceae</taxon>
        <taxon>Pelagicoccus</taxon>
    </lineage>
</organism>
<gene>
    <name evidence="4" type="ORF">JIN87_15730</name>
</gene>
<dbReference type="EMBL" id="JAENIL010000029">
    <property type="protein sequence ID" value="MBK1878331.1"/>
    <property type="molecule type" value="Genomic_DNA"/>
</dbReference>
<evidence type="ECO:0000259" key="3">
    <source>
        <dbReference type="Pfam" id="PF00884"/>
    </source>
</evidence>
<dbReference type="InterPro" id="IPR000917">
    <property type="entry name" value="Sulfatase_N"/>
</dbReference>
<keyword evidence="5" id="KW-1185">Reference proteome</keyword>
<accession>A0A934VM04</accession>
<keyword evidence="2" id="KW-0378">Hydrolase</keyword>
<reference evidence="4" key="1">
    <citation type="submission" date="2021-01" db="EMBL/GenBank/DDBJ databases">
        <title>Modified the classification status of verrucomicrobia.</title>
        <authorList>
            <person name="Feng X."/>
        </authorList>
    </citation>
    <scope>NUCLEOTIDE SEQUENCE</scope>
    <source>
        <strain evidence="4">KCTC 13126</strain>
    </source>
</reference>
<dbReference type="PANTHER" id="PTHR45953">
    <property type="entry name" value="IDURONATE 2-SULFATASE"/>
    <property type="match status" value="1"/>
</dbReference>
<feature type="domain" description="Sulfatase N-terminal" evidence="3">
    <location>
        <begin position="22"/>
        <end position="351"/>
    </location>
</feature>
<dbReference type="GO" id="GO:0046872">
    <property type="term" value="F:metal ion binding"/>
    <property type="evidence" value="ECO:0007669"/>
    <property type="project" value="UniProtKB-KW"/>
</dbReference>
<dbReference type="CDD" id="cd16031">
    <property type="entry name" value="G6S_like"/>
    <property type="match status" value="1"/>
</dbReference>
<dbReference type="Gene3D" id="3.40.720.10">
    <property type="entry name" value="Alkaline Phosphatase, subunit A"/>
    <property type="match status" value="1"/>
</dbReference>
<evidence type="ECO:0000313" key="4">
    <source>
        <dbReference type="EMBL" id="MBK1878331.1"/>
    </source>
</evidence>
<dbReference type="SUPFAM" id="SSF53649">
    <property type="entry name" value="Alkaline phosphatase-like"/>
    <property type="match status" value="1"/>
</dbReference>
<protein>
    <submittedName>
        <fullName evidence="4">Sulfatase</fullName>
    </submittedName>
</protein>
<comment type="caution">
    <text evidence="4">The sequence shown here is derived from an EMBL/GenBank/DDBJ whole genome shotgun (WGS) entry which is preliminary data.</text>
</comment>
<dbReference type="Pfam" id="PF00884">
    <property type="entry name" value="Sulfatase"/>
    <property type="match status" value="1"/>
</dbReference>
<dbReference type="InterPro" id="IPR017850">
    <property type="entry name" value="Alkaline_phosphatase_core_sf"/>
</dbReference>
<name>A0A934VM04_9BACT</name>
<evidence type="ECO:0000313" key="5">
    <source>
        <dbReference type="Proteomes" id="UP000617628"/>
    </source>
</evidence>
<dbReference type="Proteomes" id="UP000617628">
    <property type="component" value="Unassembled WGS sequence"/>
</dbReference>
<proteinExistence type="predicted"/>
<dbReference type="AlphaFoldDB" id="A0A934VM04"/>
<dbReference type="RefSeq" id="WP_200356544.1">
    <property type="nucleotide sequence ID" value="NZ_JAENIL010000029.1"/>
</dbReference>
<keyword evidence="1" id="KW-0479">Metal-binding</keyword>
<dbReference type="GO" id="GO:0005737">
    <property type="term" value="C:cytoplasm"/>
    <property type="evidence" value="ECO:0007669"/>
    <property type="project" value="TreeGrafter"/>
</dbReference>
<dbReference type="PANTHER" id="PTHR45953:SF1">
    <property type="entry name" value="IDURONATE 2-SULFATASE"/>
    <property type="match status" value="1"/>
</dbReference>